<organism evidence="2 3">
    <name type="scientific">Lottia gigantea</name>
    <name type="common">Giant owl limpet</name>
    <dbReference type="NCBI Taxonomy" id="225164"/>
    <lineage>
        <taxon>Eukaryota</taxon>
        <taxon>Metazoa</taxon>
        <taxon>Spiralia</taxon>
        <taxon>Lophotrochozoa</taxon>
        <taxon>Mollusca</taxon>
        <taxon>Gastropoda</taxon>
        <taxon>Patellogastropoda</taxon>
        <taxon>Lottioidea</taxon>
        <taxon>Lottiidae</taxon>
        <taxon>Lottia</taxon>
    </lineage>
</organism>
<dbReference type="Proteomes" id="UP000030746">
    <property type="component" value="Unassembled WGS sequence"/>
</dbReference>
<feature type="non-terminal residue" evidence="2">
    <location>
        <position position="1"/>
    </location>
</feature>
<gene>
    <name evidence="2" type="ORF">LOTGIDRAFT_139047</name>
</gene>
<keyword evidence="1" id="KW-0812">Transmembrane</keyword>
<dbReference type="EMBL" id="KB200367">
    <property type="protein sequence ID" value="ESP01833.1"/>
    <property type="molecule type" value="Genomic_DNA"/>
</dbReference>
<evidence type="ECO:0000256" key="1">
    <source>
        <dbReference type="SAM" id="Phobius"/>
    </source>
</evidence>
<feature type="transmembrane region" description="Helical" evidence="1">
    <location>
        <begin position="19"/>
        <end position="45"/>
    </location>
</feature>
<proteinExistence type="predicted"/>
<reference evidence="2 3" key="1">
    <citation type="journal article" date="2013" name="Nature">
        <title>Insights into bilaterian evolution from three spiralian genomes.</title>
        <authorList>
            <person name="Simakov O."/>
            <person name="Marletaz F."/>
            <person name="Cho S.J."/>
            <person name="Edsinger-Gonzales E."/>
            <person name="Havlak P."/>
            <person name="Hellsten U."/>
            <person name="Kuo D.H."/>
            <person name="Larsson T."/>
            <person name="Lv J."/>
            <person name="Arendt D."/>
            <person name="Savage R."/>
            <person name="Osoegawa K."/>
            <person name="de Jong P."/>
            <person name="Grimwood J."/>
            <person name="Chapman J.A."/>
            <person name="Shapiro H."/>
            <person name="Aerts A."/>
            <person name="Otillar R.P."/>
            <person name="Terry A.Y."/>
            <person name="Boore J.L."/>
            <person name="Grigoriev I.V."/>
            <person name="Lindberg D.R."/>
            <person name="Seaver E.C."/>
            <person name="Weisblat D.A."/>
            <person name="Putnam N.H."/>
            <person name="Rokhsar D.S."/>
        </authorList>
    </citation>
    <scope>NUCLEOTIDE SEQUENCE [LARGE SCALE GENOMIC DNA]</scope>
</reference>
<evidence type="ECO:0000313" key="3">
    <source>
        <dbReference type="Proteomes" id="UP000030746"/>
    </source>
</evidence>
<sequence length="86" mass="10373">LFLGIFICRFVELDLYVEICYYIIATVSSYIFINFLTSICVQIYLYIFSNINLYIFIYFLTSICIQLYLYKFSNINLYPVISLYIF</sequence>
<dbReference type="RefSeq" id="XP_009047513.1">
    <property type="nucleotide sequence ID" value="XM_009049265.1"/>
</dbReference>
<dbReference type="HOGENOM" id="CLU_2500463_0_0_1"/>
<evidence type="ECO:0000313" key="2">
    <source>
        <dbReference type="EMBL" id="ESP01833.1"/>
    </source>
</evidence>
<keyword evidence="3" id="KW-1185">Reference proteome</keyword>
<dbReference type="CTD" id="20234139"/>
<keyword evidence="1" id="KW-1133">Transmembrane helix</keyword>
<name>V4AWJ6_LOTGI</name>
<dbReference type="KEGG" id="lgi:LOTGIDRAFT_139047"/>
<dbReference type="AlphaFoldDB" id="V4AWJ6"/>
<keyword evidence="1" id="KW-0472">Membrane</keyword>
<accession>V4AWJ6</accession>
<protein>
    <submittedName>
        <fullName evidence="2">Uncharacterized protein</fullName>
    </submittedName>
</protein>
<dbReference type="GeneID" id="20234139"/>
<feature type="transmembrane region" description="Helical" evidence="1">
    <location>
        <begin position="51"/>
        <end position="70"/>
    </location>
</feature>